<dbReference type="GO" id="GO:0016655">
    <property type="term" value="F:oxidoreductase activity, acting on NAD(P)H, quinone or similar compound as acceptor"/>
    <property type="evidence" value="ECO:0007669"/>
    <property type="project" value="InterPro"/>
</dbReference>
<dbReference type="EMBL" id="JAMTCK010000020">
    <property type="protein sequence ID" value="MCP2169718.1"/>
    <property type="molecule type" value="Genomic_DNA"/>
</dbReference>
<name>A0AAE3KPD4_9PSEU</name>
<dbReference type="GO" id="GO:0016652">
    <property type="term" value="F:oxidoreductase activity, acting on NAD(P)H as acceptor"/>
    <property type="evidence" value="ECO:0007669"/>
    <property type="project" value="UniProtKB-UniRule"/>
</dbReference>
<dbReference type="AlphaFoldDB" id="A0AAE3KPD4"/>
<comment type="caution">
    <text evidence="8">The sequence shown here is derived from an EMBL/GenBank/DDBJ whole genome shotgun (WGS) entry which is preliminary data.</text>
</comment>
<dbReference type="EC" id="1.6.5.-" evidence="6"/>
<proteinExistence type="inferred from homology"/>
<dbReference type="HAMAP" id="MF_01216">
    <property type="entry name" value="Azoreductase_type1"/>
    <property type="match status" value="1"/>
</dbReference>
<evidence type="ECO:0000256" key="6">
    <source>
        <dbReference type="HAMAP-Rule" id="MF_01216"/>
    </source>
</evidence>
<evidence type="ECO:0000256" key="4">
    <source>
        <dbReference type="ARBA" id="ARBA00023027"/>
    </source>
</evidence>
<reference evidence="8" key="1">
    <citation type="submission" date="2022-06" db="EMBL/GenBank/DDBJ databases">
        <title>Genomic Encyclopedia of Archaeal and Bacterial Type Strains, Phase II (KMG-II): from individual species to whole genera.</title>
        <authorList>
            <person name="Goeker M."/>
        </authorList>
    </citation>
    <scope>NUCLEOTIDE SEQUENCE</scope>
    <source>
        <strain evidence="8">DSM 43935</strain>
    </source>
</reference>
<evidence type="ECO:0000313" key="8">
    <source>
        <dbReference type="EMBL" id="MCP2169718.1"/>
    </source>
</evidence>
<dbReference type="RefSeq" id="WP_253778912.1">
    <property type="nucleotide sequence ID" value="NZ_JAMTCK010000020.1"/>
</dbReference>
<dbReference type="GO" id="GO:0009055">
    <property type="term" value="F:electron transfer activity"/>
    <property type="evidence" value="ECO:0007669"/>
    <property type="project" value="UniProtKB-UniRule"/>
</dbReference>
<dbReference type="PANTHER" id="PTHR43741">
    <property type="entry name" value="FMN-DEPENDENT NADH-AZOREDUCTASE 1"/>
    <property type="match status" value="1"/>
</dbReference>
<dbReference type="InterPro" id="IPR003680">
    <property type="entry name" value="Flavodoxin_fold"/>
</dbReference>
<dbReference type="GO" id="GO:0010181">
    <property type="term" value="F:FMN binding"/>
    <property type="evidence" value="ECO:0007669"/>
    <property type="project" value="UniProtKB-UniRule"/>
</dbReference>
<evidence type="ECO:0000256" key="3">
    <source>
        <dbReference type="ARBA" id="ARBA00023002"/>
    </source>
</evidence>
<dbReference type="SUPFAM" id="SSF52218">
    <property type="entry name" value="Flavoproteins"/>
    <property type="match status" value="1"/>
</dbReference>
<evidence type="ECO:0000256" key="5">
    <source>
        <dbReference type="ARBA" id="ARBA00048542"/>
    </source>
</evidence>
<comment type="subunit">
    <text evidence="6">Homodimer.</text>
</comment>
<keyword evidence="4 6" id="KW-0520">NAD</keyword>
<keyword evidence="9" id="KW-1185">Reference proteome</keyword>
<dbReference type="Gene3D" id="3.40.50.360">
    <property type="match status" value="1"/>
</dbReference>
<evidence type="ECO:0000256" key="2">
    <source>
        <dbReference type="ARBA" id="ARBA00022643"/>
    </source>
</evidence>
<comment type="function">
    <text evidence="6">Also exhibits azoreductase activity. Catalyzes the reductive cleavage of the azo bond in aromatic azo compounds to the corresponding amines.</text>
</comment>
<feature type="domain" description="Flavodoxin-like fold" evidence="7">
    <location>
        <begin position="4"/>
        <end position="203"/>
    </location>
</feature>
<comment type="catalytic activity">
    <reaction evidence="6">
        <text>2 a quinone + NADH + H(+) = 2 a 1,4-benzosemiquinone + NAD(+)</text>
        <dbReference type="Rhea" id="RHEA:65952"/>
        <dbReference type="ChEBI" id="CHEBI:15378"/>
        <dbReference type="ChEBI" id="CHEBI:57540"/>
        <dbReference type="ChEBI" id="CHEBI:57945"/>
        <dbReference type="ChEBI" id="CHEBI:132124"/>
        <dbReference type="ChEBI" id="CHEBI:134225"/>
    </reaction>
</comment>
<dbReference type="EC" id="1.7.1.17" evidence="6"/>
<gene>
    <name evidence="6" type="primary">azoR</name>
    <name evidence="8" type="ORF">LX83_006604</name>
</gene>
<organism evidence="8 9">
    <name type="scientific">Goodfellowiella coeruleoviolacea</name>
    <dbReference type="NCBI Taxonomy" id="334858"/>
    <lineage>
        <taxon>Bacteria</taxon>
        <taxon>Bacillati</taxon>
        <taxon>Actinomycetota</taxon>
        <taxon>Actinomycetes</taxon>
        <taxon>Pseudonocardiales</taxon>
        <taxon>Pseudonocardiaceae</taxon>
        <taxon>Goodfellowiella</taxon>
    </lineage>
</organism>
<feature type="binding site" evidence="6">
    <location>
        <begin position="16"/>
        <end position="18"/>
    </location>
    <ligand>
        <name>FMN</name>
        <dbReference type="ChEBI" id="CHEBI:58210"/>
    </ligand>
</feature>
<evidence type="ECO:0000313" key="9">
    <source>
        <dbReference type="Proteomes" id="UP001206128"/>
    </source>
</evidence>
<keyword evidence="2 6" id="KW-0288">FMN</keyword>
<keyword evidence="3 6" id="KW-0560">Oxidoreductase</keyword>
<protein>
    <recommendedName>
        <fullName evidence="6">FMN dependent NADH:quinone oxidoreductase</fullName>
        <ecNumber evidence="6">1.6.5.-</ecNumber>
    </recommendedName>
    <alternativeName>
        <fullName evidence="6">Azo-dye reductase</fullName>
    </alternativeName>
    <alternativeName>
        <fullName evidence="6">FMN-dependent NADH-azo compound oxidoreductase</fullName>
    </alternativeName>
    <alternativeName>
        <fullName evidence="6">FMN-dependent NADH-azoreductase</fullName>
        <ecNumber evidence="6">1.7.1.17</ecNumber>
    </alternativeName>
</protein>
<comment type="function">
    <text evidence="6">Quinone reductase that provides resistance to thiol-specific stress caused by electrophilic quinones.</text>
</comment>
<evidence type="ECO:0000256" key="1">
    <source>
        <dbReference type="ARBA" id="ARBA00022630"/>
    </source>
</evidence>
<comment type="similarity">
    <text evidence="6">Belongs to the azoreductase type 1 family.</text>
</comment>
<comment type="cofactor">
    <cofactor evidence="6">
        <name>FMN</name>
        <dbReference type="ChEBI" id="CHEBI:58210"/>
    </cofactor>
    <text evidence="6">Binds 1 FMN per subunit.</text>
</comment>
<comment type="catalytic activity">
    <reaction evidence="5">
        <text>N,N-dimethyl-1,4-phenylenediamine + anthranilate + 2 NAD(+) = 2-(4-dimethylaminophenyl)diazenylbenzoate + 2 NADH + 2 H(+)</text>
        <dbReference type="Rhea" id="RHEA:55872"/>
        <dbReference type="ChEBI" id="CHEBI:15378"/>
        <dbReference type="ChEBI" id="CHEBI:15783"/>
        <dbReference type="ChEBI" id="CHEBI:16567"/>
        <dbReference type="ChEBI" id="CHEBI:57540"/>
        <dbReference type="ChEBI" id="CHEBI:57945"/>
        <dbReference type="ChEBI" id="CHEBI:71579"/>
        <dbReference type="EC" id="1.7.1.17"/>
    </reaction>
    <physiologicalReaction direction="right-to-left" evidence="5">
        <dbReference type="Rhea" id="RHEA:55874"/>
    </physiologicalReaction>
</comment>
<dbReference type="InterPro" id="IPR050104">
    <property type="entry name" value="FMN-dep_NADH:Q_OxRdtase_AzoR1"/>
</dbReference>
<dbReference type="InterPro" id="IPR023048">
    <property type="entry name" value="NADH:quinone_OxRdtase_FMN_depd"/>
</dbReference>
<keyword evidence="1 6" id="KW-0285">Flavoprotein</keyword>
<dbReference type="InterPro" id="IPR029039">
    <property type="entry name" value="Flavoprotein-like_sf"/>
</dbReference>
<feature type="binding site" evidence="6">
    <location>
        <position position="10"/>
    </location>
    <ligand>
        <name>FMN</name>
        <dbReference type="ChEBI" id="CHEBI:58210"/>
    </ligand>
</feature>
<evidence type="ECO:0000259" key="7">
    <source>
        <dbReference type="Pfam" id="PF02525"/>
    </source>
</evidence>
<dbReference type="Pfam" id="PF02525">
    <property type="entry name" value="Flavodoxin_2"/>
    <property type="match status" value="1"/>
</dbReference>
<comment type="caution">
    <text evidence="6">Lacks conserved residue(s) required for the propagation of feature annotation.</text>
</comment>
<dbReference type="PANTHER" id="PTHR43741:SF4">
    <property type="entry name" value="FMN-DEPENDENT NADH:QUINONE OXIDOREDUCTASE"/>
    <property type="match status" value="1"/>
</dbReference>
<dbReference type="Proteomes" id="UP001206128">
    <property type="component" value="Unassembled WGS sequence"/>
</dbReference>
<accession>A0AAE3KPD4</accession>
<sequence>MSDLLHIAASPRGDASESLRIADTFVAAYRQAHPDATVRTWNLWDGSLPAFGPAATGAKMTVFGGQTPEGEQGAAWAEVQQAVSRFTAADRLLFSVPMWNAGIPYVLKQFIDVVSQPGAVFGVDPHTGYIPLLAGRGIRATVIYTSAVWGPGLGSEFGNDFQSTYFTDWLRWTGITDISEIRFHPTLTGDADTERDAAHAAARDLAASF</sequence>